<reference evidence="2 3" key="1">
    <citation type="submission" date="2007-01" db="EMBL/GenBank/DDBJ databases">
        <authorList>
            <person name="Haygood M."/>
            <person name="Podell S."/>
            <person name="Anderson C."/>
            <person name="Hopkinson B."/>
            <person name="Roe K."/>
            <person name="Barbeau K."/>
            <person name="Gaasterland T."/>
            <person name="Ferriera S."/>
            <person name="Johnson J."/>
            <person name="Kravitz S."/>
            <person name="Beeson K."/>
            <person name="Sutton G."/>
            <person name="Rogers Y.-H."/>
            <person name="Friedman R."/>
            <person name="Frazier M."/>
            <person name="Venter J.C."/>
        </authorList>
    </citation>
    <scope>NUCLEOTIDE SEQUENCE [LARGE SCALE GENOMIC DNA]</scope>
    <source>
        <strain evidence="2 3">ATCC 23134</strain>
    </source>
</reference>
<gene>
    <name evidence="2" type="ORF">M23134_01434</name>
</gene>
<keyword evidence="3" id="KW-1185">Reference proteome</keyword>
<dbReference type="Gene3D" id="3.30.460.10">
    <property type="entry name" value="Beta Polymerase, domain 2"/>
    <property type="match status" value="1"/>
</dbReference>
<dbReference type="InterPro" id="IPR043519">
    <property type="entry name" value="NT_sf"/>
</dbReference>
<evidence type="ECO:0000256" key="1">
    <source>
        <dbReference type="SAM" id="MobiDB-lite"/>
    </source>
</evidence>
<accession>A1ZJS5</accession>
<dbReference type="RefSeq" id="WP_002696399.1">
    <property type="nucleotide sequence ID" value="NZ_AAWS01000011.1"/>
</dbReference>
<dbReference type="GO" id="GO:0015969">
    <property type="term" value="P:guanosine tetraphosphate metabolic process"/>
    <property type="evidence" value="ECO:0007669"/>
    <property type="project" value="InterPro"/>
</dbReference>
<dbReference type="SUPFAM" id="SSF81301">
    <property type="entry name" value="Nucleotidyltransferase"/>
    <property type="match status" value="1"/>
</dbReference>
<feature type="region of interest" description="Disordered" evidence="1">
    <location>
        <begin position="1"/>
        <end position="86"/>
    </location>
</feature>
<evidence type="ECO:0008006" key="4">
    <source>
        <dbReference type="Google" id="ProtNLM"/>
    </source>
</evidence>
<dbReference type="AlphaFoldDB" id="A1ZJS5"/>
<name>A1ZJS5_MICM2</name>
<dbReference type="eggNOG" id="COG2357">
    <property type="taxonomic scope" value="Bacteria"/>
</dbReference>
<feature type="region of interest" description="Disordered" evidence="1">
    <location>
        <begin position="195"/>
        <end position="217"/>
    </location>
</feature>
<dbReference type="CDD" id="cd05399">
    <property type="entry name" value="NT_Rel-Spo_like"/>
    <property type="match status" value="1"/>
</dbReference>
<feature type="compositionally biased region" description="Basic residues" evidence="1">
    <location>
        <begin position="46"/>
        <end position="63"/>
    </location>
</feature>
<feature type="compositionally biased region" description="Low complexity" evidence="1">
    <location>
        <begin position="31"/>
        <end position="42"/>
    </location>
</feature>
<sequence length="493" mass="55415">MPLFGKNKKDKDTQNAQSSQSQSKKKKKSKGGSAQSGNQSSQPLHSSKHKKPHKSKHPPHSSKHPNLATVSESVPLKGSGDPHSIRFDLSDKRVDAQVTHTLKLLKKEFKDLEMDKIDLHAHIMKYLVGRDGVDPKRLDAADLALQMHKYMAPLFVKDPRSRGMTAGTMNSQLDQQMYPDKVEDLHKDPKEKAKYIDQMSGSQSRRPKKDDRGKLHQGIRLQHPVDSKAALDELFIQANLSQKEFDTQLLEVQKLLSKGHRKVTAHKSDIKGWDRAYDKQQNKYRDASLIKDLVRGTLVFNSVTDLVQGRDYIYQCFTVYGTKNSIGHPTETGYQDMKINVKLSTGHIGELQLHLQSMVESKHAGGHGLYRLIRDFDEGKTSNFNDDPKKAVDRLQPVLQTLRANKQKAIANHQNKTGLSTTLGPFNPKTHDRKIAFVRWLIASIDYGQSFNLNSEEGALLKEISKDVYASAEKGITKEIEASASLRTTFGVG</sequence>
<organism evidence="2 3">
    <name type="scientific">Microscilla marina ATCC 23134</name>
    <dbReference type="NCBI Taxonomy" id="313606"/>
    <lineage>
        <taxon>Bacteria</taxon>
        <taxon>Pseudomonadati</taxon>
        <taxon>Bacteroidota</taxon>
        <taxon>Cytophagia</taxon>
        <taxon>Cytophagales</taxon>
        <taxon>Microscillaceae</taxon>
        <taxon>Microscilla</taxon>
    </lineage>
</organism>
<dbReference type="InterPro" id="IPR007685">
    <property type="entry name" value="RelA_SpoT"/>
</dbReference>
<evidence type="ECO:0000313" key="2">
    <source>
        <dbReference type="EMBL" id="EAY29378.1"/>
    </source>
</evidence>
<proteinExistence type="predicted"/>
<evidence type="ECO:0000313" key="3">
    <source>
        <dbReference type="Proteomes" id="UP000004095"/>
    </source>
</evidence>
<dbReference type="EMBL" id="AAWS01000011">
    <property type="protein sequence ID" value="EAY29378.1"/>
    <property type="molecule type" value="Genomic_DNA"/>
</dbReference>
<dbReference type="OrthoDB" id="4317910at2"/>
<protein>
    <recommendedName>
        <fullName evidence="4">RelA/SpoT domain-containing protein</fullName>
    </recommendedName>
</protein>
<dbReference type="Proteomes" id="UP000004095">
    <property type="component" value="Unassembled WGS sequence"/>
</dbReference>
<comment type="caution">
    <text evidence="2">The sequence shown here is derived from an EMBL/GenBank/DDBJ whole genome shotgun (WGS) entry which is preliminary data.</text>
</comment>